<dbReference type="STRING" id="990371.SAMN05421813_107118"/>
<name>A0A1G9R675_9SPHI</name>
<dbReference type="AlphaFoldDB" id="A0A1G9R675"/>
<evidence type="ECO:0000256" key="2">
    <source>
        <dbReference type="ARBA" id="ARBA00022692"/>
    </source>
</evidence>
<dbReference type="EMBL" id="FNHH01000007">
    <property type="protein sequence ID" value="SDM18796.1"/>
    <property type="molecule type" value="Genomic_DNA"/>
</dbReference>
<dbReference type="RefSeq" id="WP_090702712.1">
    <property type="nucleotide sequence ID" value="NZ_FNHH01000007.1"/>
</dbReference>
<feature type="transmembrane region" description="Helical" evidence="5">
    <location>
        <begin position="43"/>
        <end position="61"/>
    </location>
</feature>
<evidence type="ECO:0000256" key="1">
    <source>
        <dbReference type="ARBA" id="ARBA00004141"/>
    </source>
</evidence>
<reference evidence="7" key="1">
    <citation type="submission" date="2016-10" db="EMBL/GenBank/DDBJ databases">
        <authorList>
            <person name="Varghese N."/>
            <person name="Submissions S."/>
        </authorList>
    </citation>
    <scope>NUCLEOTIDE SEQUENCE [LARGE SCALE GENOMIC DNA]</scope>
    <source>
        <strain evidence="7">DSM 24536</strain>
    </source>
</reference>
<evidence type="ECO:0000256" key="5">
    <source>
        <dbReference type="SAM" id="Phobius"/>
    </source>
</evidence>
<keyword evidence="7" id="KW-1185">Reference proteome</keyword>
<feature type="transmembrane region" description="Helical" evidence="5">
    <location>
        <begin position="6"/>
        <end position="22"/>
    </location>
</feature>
<protein>
    <submittedName>
        <fullName evidence="6">DoxX-like family protein</fullName>
    </submittedName>
</protein>
<organism evidence="6 7">
    <name type="scientific">Daejeonella rubra</name>
    <dbReference type="NCBI Taxonomy" id="990371"/>
    <lineage>
        <taxon>Bacteria</taxon>
        <taxon>Pseudomonadati</taxon>
        <taxon>Bacteroidota</taxon>
        <taxon>Sphingobacteriia</taxon>
        <taxon>Sphingobacteriales</taxon>
        <taxon>Sphingobacteriaceae</taxon>
        <taxon>Daejeonella</taxon>
    </lineage>
</organism>
<sequence length="115" mass="12929">MENLVIIAQLLLALSVAYVWIFRFDNIVLEFKQYGLPDLIRNIVGASKIALATLLIAGIWYPDLVLYSALLMAFLMICAQLAHFKIKNPISKHIPSFILLIISLFIAGFHAEIIT</sequence>
<feature type="transmembrane region" description="Helical" evidence="5">
    <location>
        <begin position="96"/>
        <end position="114"/>
    </location>
</feature>
<keyword evidence="3 5" id="KW-1133">Transmembrane helix</keyword>
<dbReference type="GO" id="GO:0016020">
    <property type="term" value="C:membrane"/>
    <property type="evidence" value="ECO:0007669"/>
    <property type="project" value="UniProtKB-SubCell"/>
</dbReference>
<comment type="subcellular location">
    <subcellularLocation>
        <location evidence="1">Membrane</location>
        <topology evidence="1">Multi-pass membrane protein</topology>
    </subcellularLocation>
</comment>
<dbReference type="OrthoDB" id="797173at2"/>
<gene>
    <name evidence="6" type="ORF">SAMN05421813_107118</name>
</gene>
<evidence type="ECO:0000256" key="3">
    <source>
        <dbReference type="ARBA" id="ARBA00022989"/>
    </source>
</evidence>
<proteinExistence type="predicted"/>
<accession>A0A1G9R675</accession>
<dbReference type="Pfam" id="PF13564">
    <property type="entry name" value="DoxX_2"/>
    <property type="match status" value="1"/>
</dbReference>
<keyword evidence="4 5" id="KW-0472">Membrane</keyword>
<evidence type="ECO:0000256" key="4">
    <source>
        <dbReference type="ARBA" id="ARBA00023136"/>
    </source>
</evidence>
<keyword evidence="2 5" id="KW-0812">Transmembrane</keyword>
<feature type="transmembrane region" description="Helical" evidence="5">
    <location>
        <begin position="67"/>
        <end position="84"/>
    </location>
</feature>
<evidence type="ECO:0000313" key="6">
    <source>
        <dbReference type="EMBL" id="SDM18796.1"/>
    </source>
</evidence>
<dbReference type="InterPro" id="IPR032808">
    <property type="entry name" value="DoxX"/>
</dbReference>
<dbReference type="Proteomes" id="UP000199226">
    <property type="component" value="Unassembled WGS sequence"/>
</dbReference>
<evidence type="ECO:0000313" key="7">
    <source>
        <dbReference type="Proteomes" id="UP000199226"/>
    </source>
</evidence>